<accession>A0ABS8B544</accession>
<evidence type="ECO:0000313" key="2">
    <source>
        <dbReference type="EMBL" id="MCB5179712.1"/>
    </source>
</evidence>
<dbReference type="RefSeq" id="WP_226726547.1">
    <property type="nucleotide sequence ID" value="NZ_JAJAUY010000026.1"/>
</dbReference>
<dbReference type="PANTHER" id="PTHR43760">
    <property type="entry name" value="ENDORIBONUCLEASE-RELATED"/>
    <property type="match status" value="1"/>
</dbReference>
<evidence type="ECO:0000313" key="3">
    <source>
        <dbReference type="Proteomes" id="UP001199054"/>
    </source>
</evidence>
<sequence length="159" mass="16134">MTTTPEERLAAAGLKLPPAPEPVGVYVPAVRSGPYVHTSGQLPLVDGALPRTGKVGAEVTAEQATELARQCALNALAALIPVAGDLSQVKRVVKIVGFVASAPDFTGQPAVVNGASELLVTAFGDPGRHARSAVGVAALPLDAPVEVELLVELHAPLAV</sequence>
<dbReference type="PANTHER" id="PTHR43760:SF1">
    <property type="entry name" value="ENDORIBONUCLEASE L-PSP_CHORISMATE MUTASE-LIKE DOMAIN-CONTAINING PROTEIN"/>
    <property type="match status" value="1"/>
</dbReference>
<dbReference type="CDD" id="cd02199">
    <property type="entry name" value="YjgF_YER057c_UK114_like_1"/>
    <property type="match status" value="1"/>
</dbReference>
<proteinExistence type="predicted"/>
<dbReference type="Proteomes" id="UP001199054">
    <property type="component" value="Unassembled WGS sequence"/>
</dbReference>
<keyword evidence="3" id="KW-1185">Reference proteome</keyword>
<reference evidence="2 3" key="1">
    <citation type="submission" date="2021-10" db="EMBL/GenBank/DDBJ databases">
        <title>Streptomyces sp. strain SMC 277, a novel streptomycete isolated from soil.</title>
        <authorList>
            <person name="Chanama M."/>
        </authorList>
    </citation>
    <scope>NUCLEOTIDE SEQUENCE [LARGE SCALE GENOMIC DNA]</scope>
    <source>
        <strain evidence="2 3">SMC 277</strain>
    </source>
</reference>
<dbReference type="SUPFAM" id="SSF55298">
    <property type="entry name" value="YjgF-like"/>
    <property type="match status" value="1"/>
</dbReference>
<evidence type="ECO:0000259" key="1">
    <source>
        <dbReference type="Pfam" id="PF14588"/>
    </source>
</evidence>
<name>A0ABS8B544_9ACTN</name>
<gene>
    <name evidence="2" type="ORF">LG632_09995</name>
</gene>
<dbReference type="InterPro" id="IPR035959">
    <property type="entry name" value="RutC-like_sf"/>
</dbReference>
<protein>
    <submittedName>
        <fullName evidence="2">RidA family protein</fullName>
    </submittedName>
</protein>
<organism evidence="2 3">
    <name type="scientific">Streptomyces antimicrobicus</name>
    <dbReference type="NCBI Taxonomy" id="2883108"/>
    <lineage>
        <taxon>Bacteria</taxon>
        <taxon>Bacillati</taxon>
        <taxon>Actinomycetota</taxon>
        <taxon>Actinomycetes</taxon>
        <taxon>Kitasatosporales</taxon>
        <taxon>Streptomycetaceae</taxon>
        <taxon>Streptomyces</taxon>
    </lineage>
</organism>
<comment type="caution">
    <text evidence="2">The sequence shown here is derived from an EMBL/GenBank/DDBJ whole genome shotgun (WGS) entry which is preliminary data.</text>
</comment>
<feature type="domain" description="Endoribonuclease L-PSP/chorismate mutase-like" evidence="1">
    <location>
        <begin position="6"/>
        <end position="153"/>
    </location>
</feature>
<dbReference type="EMBL" id="JAJAUY010000026">
    <property type="protein sequence ID" value="MCB5179712.1"/>
    <property type="molecule type" value="Genomic_DNA"/>
</dbReference>
<dbReference type="Gene3D" id="3.30.1330.40">
    <property type="entry name" value="RutC-like"/>
    <property type="match status" value="1"/>
</dbReference>
<dbReference type="Pfam" id="PF14588">
    <property type="entry name" value="YjgF_endoribonc"/>
    <property type="match status" value="1"/>
</dbReference>
<dbReference type="InterPro" id="IPR013813">
    <property type="entry name" value="Endoribo_LPSP/chorism_mut-like"/>
</dbReference>